<name>A0AAD9XQ39_9ROSI</name>
<evidence type="ECO:0000313" key="1">
    <source>
        <dbReference type="EMBL" id="KAK2663704.1"/>
    </source>
</evidence>
<comment type="caution">
    <text evidence="1">The sequence shown here is derived from an EMBL/GenBank/DDBJ whole genome shotgun (WGS) entry which is preliminary data.</text>
</comment>
<evidence type="ECO:0000313" key="2">
    <source>
        <dbReference type="Proteomes" id="UP001280121"/>
    </source>
</evidence>
<gene>
    <name evidence="1" type="ORF">Ddye_002278</name>
</gene>
<organism evidence="1 2">
    <name type="scientific">Dipteronia dyeriana</name>
    <dbReference type="NCBI Taxonomy" id="168575"/>
    <lineage>
        <taxon>Eukaryota</taxon>
        <taxon>Viridiplantae</taxon>
        <taxon>Streptophyta</taxon>
        <taxon>Embryophyta</taxon>
        <taxon>Tracheophyta</taxon>
        <taxon>Spermatophyta</taxon>
        <taxon>Magnoliopsida</taxon>
        <taxon>eudicotyledons</taxon>
        <taxon>Gunneridae</taxon>
        <taxon>Pentapetalae</taxon>
        <taxon>rosids</taxon>
        <taxon>malvids</taxon>
        <taxon>Sapindales</taxon>
        <taxon>Sapindaceae</taxon>
        <taxon>Hippocastanoideae</taxon>
        <taxon>Acereae</taxon>
        <taxon>Dipteronia</taxon>
    </lineage>
</organism>
<sequence>MESIQDEPDPGPRQKKVMVNNYVMPDEYWKVWAGRRDKGESPWWYNEGVD</sequence>
<keyword evidence="2" id="KW-1185">Reference proteome</keyword>
<protein>
    <submittedName>
        <fullName evidence="1">Uncharacterized protein</fullName>
    </submittedName>
</protein>
<dbReference type="Proteomes" id="UP001280121">
    <property type="component" value="Unassembled WGS sequence"/>
</dbReference>
<dbReference type="AlphaFoldDB" id="A0AAD9XQ39"/>
<accession>A0AAD9XQ39</accession>
<proteinExistence type="predicted"/>
<dbReference type="EMBL" id="JANJYI010000001">
    <property type="protein sequence ID" value="KAK2663704.1"/>
    <property type="molecule type" value="Genomic_DNA"/>
</dbReference>
<reference evidence="1" key="1">
    <citation type="journal article" date="2023" name="Plant J.">
        <title>Genome sequences and population genomics provide insights into the demographic history, inbreeding, and mutation load of two 'living fossil' tree species of Dipteronia.</title>
        <authorList>
            <person name="Feng Y."/>
            <person name="Comes H.P."/>
            <person name="Chen J."/>
            <person name="Zhu S."/>
            <person name="Lu R."/>
            <person name="Zhang X."/>
            <person name="Li P."/>
            <person name="Qiu J."/>
            <person name="Olsen K.M."/>
            <person name="Qiu Y."/>
        </authorList>
    </citation>
    <scope>NUCLEOTIDE SEQUENCE</scope>
    <source>
        <strain evidence="1">KIB01</strain>
    </source>
</reference>